<sequence length="55" mass="6358">MMSRPWVEVFKSVLFPLPIGLAIWLLICWRSSRGIFGMWSCLWIDSPPSCGYLIP</sequence>
<evidence type="ECO:0000313" key="1">
    <source>
        <dbReference type="EMBL" id="KAI8546530.1"/>
    </source>
</evidence>
<reference evidence="1" key="1">
    <citation type="submission" date="2022-02" db="EMBL/GenBank/DDBJ databases">
        <title>Plant Genome Project.</title>
        <authorList>
            <person name="Zhang R.-G."/>
        </authorList>
    </citation>
    <scope>NUCLEOTIDE SEQUENCE</scope>
    <source>
        <strain evidence="1">AT1</strain>
    </source>
</reference>
<dbReference type="EMBL" id="CM046394">
    <property type="protein sequence ID" value="KAI8546530.1"/>
    <property type="molecule type" value="Genomic_DNA"/>
</dbReference>
<organism evidence="1 2">
    <name type="scientific">Rhododendron molle</name>
    <name type="common">Chinese azalea</name>
    <name type="synonym">Azalea mollis</name>
    <dbReference type="NCBI Taxonomy" id="49168"/>
    <lineage>
        <taxon>Eukaryota</taxon>
        <taxon>Viridiplantae</taxon>
        <taxon>Streptophyta</taxon>
        <taxon>Embryophyta</taxon>
        <taxon>Tracheophyta</taxon>
        <taxon>Spermatophyta</taxon>
        <taxon>Magnoliopsida</taxon>
        <taxon>eudicotyledons</taxon>
        <taxon>Gunneridae</taxon>
        <taxon>Pentapetalae</taxon>
        <taxon>asterids</taxon>
        <taxon>Ericales</taxon>
        <taxon>Ericaceae</taxon>
        <taxon>Ericoideae</taxon>
        <taxon>Rhodoreae</taxon>
        <taxon>Rhododendron</taxon>
    </lineage>
</organism>
<gene>
    <name evidence="1" type="ORF">RHMOL_Rhmol07G0125600</name>
</gene>
<comment type="caution">
    <text evidence="1">The sequence shown here is derived from an EMBL/GenBank/DDBJ whole genome shotgun (WGS) entry which is preliminary data.</text>
</comment>
<name>A0ACC0MZV6_RHOML</name>
<proteinExistence type="predicted"/>
<accession>A0ACC0MZV6</accession>
<keyword evidence="2" id="KW-1185">Reference proteome</keyword>
<protein>
    <submittedName>
        <fullName evidence="1">Uncharacterized protein</fullName>
    </submittedName>
</protein>
<dbReference type="Proteomes" id="UP001062846">
    <property type="component" value="Chromosome 7"/>
</dbReference>
<evidence type="ECO:0000313" key="2">
    <source>
        <dbReference type="Proteomes" id="UP001062846"/>
    </source>
</evidence>